<dbReference type="Gramene" id="OPUNC09G03720.1">
    <property type="protein sequence ID" value="OPUNC09G03720.1"/>
    <property type="gene ID" value="OPUNC09G03720"/>
</dbReference>
<evidence type="ECO:0000313" key="1">
    <source>
        <dbReference type="EnsemblPlants" id="OPUNC09G03720.1"/>
    </source>
</evidence>
<dbReference type="HOGENOM" id="CLU_2100775_0_0_1"/>
<sequence length="135" mass="14822">MKARGIKRKFRSDPPLAYAFPSSASPVEVAELGEASADLESSQDSTKSYLSDAVSGAIDVDDVKLVSRCLAFVAAKEPEAVRRFIRCLSPETVARSLDWDLLDNQKLRKNTQEIYSLHQLLRPLTPCSPVDGRAA</sequence>
<dbReference type="AlphaFoldDB" id="A0A0E0LZE9"/>
<dbReference type="STRING" id="4537.A0A0E0LZE9"/>
<proteinExistence type="predicted"/>
<protein>
    <submittedName>
        <fullName evidence="1">Uncharacterized protein</fullName>
    </submittedName>
</protein>
<keyword evidence="2" id="KW-1185">Reference proteome</keyword>
<accession>A0A0E0LZE9</accession>
<name>A0A0E0LZE9_ORYPU</name>
<reference evidence="1" key="1">
    <citation type="submission" date="2015-04" db="UniProtKB">
        <authorList>
            <consortium name="EnsemblPlants"/>
        </authorList>
    </citation>
    <scope>IDENTIFICATION</scope>
</reference>
<organism evidence="1">
    <name type="scientific">Oryza punctata</name>
    <name type="common">Red rice</name>
    <dbReference type="NCBI Taxonomy" id="4537"/>
    <lineage>
        <taxon>Eukaryota</taxon>
        <taxon>Viridiplantae</taxon>
        <taxon>Streptophyta</taxon>
        <taxon>Embryophyta</taxon>
        <taxon>Tracheophyta</taxon>
        <taxon>Spermatophyta</taxon>
        <taxon>Magnoliopsida</taxon>
        <taxon>Liliopsida</taxon>
        <taxon>Poales</taxon>
        <taxon>Poaceae</taxon>
        <taxon>BOP clade</taxon>
        <taxon>Oryzoideae</taxon>
        <taxon>Oryzeae</taxon>
        <taxon>Oryzinae</taxon>
        <taxon>Oryza</taxon>
    </lineage>
</organism>
<dbReference type="Proteomes" id="UP000026962">
    <property type="component" value="Chromosome 9"/>
</dbReference>
<dbReference type="EnsemblPlants" id="OPUNC09G03720.1">
    <property type="protein sequence ID" value="OPUNC09G03720.1"/>
    <property type="gene ID" value="OPUNC09G03720"/>
</dbReference>
<reference evidence="1" key="2">
    <citation type="submission" date="2018-05" db="EMBL/GenBank/DDBJ databases">
        <title>OpunRS2 (Oryza punctata Reference Sequence Version 2).</title>
        <authorList>
            <person name="Zhang J."/>
            <person name="Kudrna D."/>
            <person name="Lee S."/>
            <person name="Talag J."/>
            <person name="Welchert J."/>
            <person name="Wing R.A."/>
        </authorList>
    </citation>
    <scope>NUCLEOTIDE SEQUENCE [LARGE SCALE GENOMIC DNA]</scope>
</reference>
<evidence type="ECO:0000313" key="2">
    <source>
        <dbReference type="Proteomes" id="UP000026962"/>
    </source>
</evidence>
<dbReference type="OMA" id="VRRFIRC"/>